<protein>
    <recommendedName>
        <fullName evidence="4">Tryptophan-rich sensory protein</fullName>
    </recommendedName>
</protein>
<proteinExistence type="predicted"/>
<comment type="caution">
    <text evidence="2">The sequence shown here is derived from an EMBL/GenBank/DDBJ whole genome shotgun (WGS) entry which is preliminary data.</text>
</comment>
<reference evidence="3" key="1">
    <citation type="journal article" date="2019" name="Int. J. Syst. Evol. Microbiol.">
        <title>The Global Catalogue of Microorganisms (GCM) 10K type strain sequencing project: providing services to taxonomists for standard genome sequencing and annotation.</title>
        <authorList>
            <consortium name="The Broad Institute Genomics Platform"/>
            <consortium name="The Broad Institute Genome Sequencing Center for Infectious Disease"/>
            <person name="Wu L."/>
            <person name="Ma J."/>
        </authorList>
    </citation>
    <scope>NUCLEOTIDE SEQUENCE [LARGE SCALE GENOMIC DNA]</scope>
    <source>
        <strain evidence="3">CCUG 55250</strain>
    </source>
</reference>
<evidence type="ECO:0000256" key="1">
    <source>
        <dbReference type="SAM" id="Phobius"/>
    </source>
</evidence>
<keyword evidence="1" id="KW-1133">Transmembrane helix</keyword>
<name>A0ABW0IG50_9BACT</name>
<keyword evidence="1" id="KW-0472">Membrane</keyword>
<feature type="transmembrane region" description="Helical" evidence="1">
    <location>
        <begin position="6"/>
        <end position="25"/>
    </location>
</feature>
<accession>A0ABW0IG50</accession>
<organism evidence="2 3">
    <name type="scientific">Larkinella bovis</name>
    <dbReference type="NCBI Taxonomy" id="683041"/>
    <lineage>
        <taxon>Bacteria</taxon>
        <taxon>Pseudomonadati</taxon>
        <taxon>Bacteroidota</taxon>
        <taxon>Cytophagia</taxon>
        <taxon>Cytophagales</taxon>
        <taxon>Spirosomataceae</taxon>
        <taxon>Larkinella</taxon>
    </lineage>
</organism>
<feature type="transmembrane region" description="Helical" evidence="1">
    <location>
        <begin position="69"/>
        <end position="102"/>
    </location>
</feature>
<evidence type="ECO:0008006" key="4">
    <source>
        <dbReference type="Google" id="ProtNLM"/>
    </source>
</evidence>
<dbReference type="EMBL" id="JBHSMA010000013">
    <property type="protein sequence ID" value="MFC5412469.1"/>
    <property type="molecule type" value="Genomic_DNA"/>
</dbReference>
<evidence type="ECO:0000313" key="3">
    <source>
        <dbReference type="Proteomes" id="UP001596106"/>
    </source>
</evidence>
<keyword evidence="1" id="KW-0812">Transmembrane</keyword>
<gene>
    <name evidence="2" type="ORF">ACFPMF_24305</name>
</gene>
<dbReference type="Proteomes" id="UP001596106">
    <property type="component" value="Unassembled WGS sequence"/>
</dbReference>
<dbReference type="RefSeq" id="WP_379850009.1">
    <property type="nucleotide sequence ID" value="NZ_JBHSMA010000013.1"/>
</dbReference>
<feature type="transmembrane region" description="Helical" evidence="1">
    <location>
        <begin position="114"/>
        <end position="141"/>
    </location>
</feature>
<sequence>MFFSLTFFWTTYAVVNLVFLFTIWSSKHWPRLTRLFFLLLFGWAAWFNGSTVLDSPWVYQDYADTAVPLYRWFILGAFTYIIKPMILFIVVVQALIALTMLLKGDLFRLGCWNGLIFGLAIAPIGWYAAFPATVLMAIAFYRLQKNHDNTYLWERKPGPLAGARKPRHTPSTLVF</sequence>
<evidence type="ECO:0000313" key="2">
    <source>
        <dbReference type="EMBL" id="MFC5412469.1"/>
    </source>
</evidence>
<feature type="transmembrane region" description="Helical" evidence="1">
    <location>
        <begin position="32"/>
        <end position="49"/>
    </location>
</feature>
<keyword evidence="3" id="KW-1185">Reference proteome</keyword>